<dbReference type="EMBL" id="BMTP01000020">
    <property type="protein sequence ID" value="GGU62040.1"/>
    <property type="molecule type" value="Genomic_DNA"/>
</dbReference>
<evidence type="ECO:0000256" key="1">
    <source>
        <dbReference type="SAM" id="MobiDB-lite"/>
    </source>
</evidence>
<keyword evidence="3" id="KW-1185">Reference proteome</keyword>
<comment type="caution">
    <text evidence="2">The sequence shown here is derived from an EMBL/GenBank/DDBJ whole genome shotgun (WGS) entry which is preliminary data.</text>
</comment>
<reference evidence="2" key="1">
    <citation type="journal article" date="2014" name="Int. J. Syst. Evol. Microbiol.">
        <title>Complete genome sequence of Corynebacterium casei LMG S-19264T (=DSM 44701T), isolated from a smear-ripened cheese.</title>
        <authorList>
            <consortium name="US DOE Joint Genome Institute (JGI-PGF)"/>
            <person name="Walter F."/>
            <person name="Albersmeier A."/>
            <person name="Kalinowski J."/>
            <person name="Ruckert C."/>
        </authorList>
    </citation>
    <scope>NUCLEOTIDE SEQUENCE</scope>
    <source>
        <strain evidence="2">JCM 4391</strain>
    </source>
</reference>
<evidence type="ECO:0000313" key="2">
    <source>
        <dbReference type="EMBL" id="GGU62040.1"/>
    </source>
</evidence>
<organism evidence="2 3">
    <name type="scientific">Streptomyces lavendofoliae</name>
    <dbReference type="NCBI Taxonomy" id="67314"/>
    <lineage>
        <taxon>Bacteria</taxon>
        <taxon>Bacillati</taxon>
        <taxon>Actinomycetota</taxon>
        <taxon>Actinomycetes</taxon>
        <taxon>Kitasatosporales</taxon>
        <taxon>Streptomycetaceae</taxon>
        <taxon>Streptomyces</taxon>
    </lineage>
</organism>
<protein>
    <submittedName>
        <fullName evidence="2">Uncharacterized protein</fullName>
    </submittedName>
</protein>
<evidence type="ECO:0000313" key="3">
    <source>
        <dbReference type="Proteomes" id="UP000636661"/>
    </source>
</evidence>
<name>A0A918I2I7_9ACTN</name>
<reference evidence="2" key="2">
    <citation type="submission" date="2020-09" db="EMBL/GenBank/DDBJ databases">
        <authorList>
            <person name="Sun Q."/>
            <person name="Ohkuma M."/>
        </authorList>
    </citation>
    <scope>NUCLEOTIDE SEQUENCE</scope>
    <source>
        <strain evidence="2">JCM 4391</strain>
    </source>
</reference>
<gene>
    <name evidence="2" type="ORF">GCM10010274_58510</name>
</gene>
<feature type="region of interest" description="Disordered" evidence="1">
    <location>
        <begin position="27"/>
        <end position="48"/>
    </location>
</feature>
<dbReference type="AlphaFoldDB" id="A0A918I2I7"/>
<dbReference type="RefSeq" id="WP_189554285.1">
    <property type="nucleotide sequence ID" value="NZ_BMTP01000020.1"/>
</dbReference>
<accession>A0A918I2I7</accession>
<dbReference type="Proteomes" id="UP000636661">
    <property type="component" value="Unassembled WGS sequence"/>
</dbReference>
<proteinExistence type="predicted"/>
<sequence length="119" mass="12797">MSAAEPTIPEPAHGPIGSVIHLAQHPSAARSRVAARRTDPPSTGYDVSPLQKLTETIQSIFRARGMTLADAATADAYEATLDVVELMMRSATARGHVAAEQYETLRQMLDEMRAVPEAV</sequence>